<dbReference type="KEGG" id="cprv:CYPRO_1265"/>
<dbReference type="Proteomes" id="UP000254808">
    <property type="component" value="Chromosome"/>
</dbReference>
<evidence type="ECO:0000313" key="1">
    <source>
        <dbReference type="EMBL" id="AXJ00522.1"/>
    </source>
</evidence>
<dbReference type="EMBL" id="CP027806">
    <property type="protein sequence ID" value="AXJ00522.1"/>
    <property type="molecule type" value="Genomic_DNA"/>
</dbReference>
<keyword evidence="2" id="KW-1185">Reference proteome</keyword>
<organism evidence="1 2">
    <name type="scientific">Cyclonatronum proteinivorum</name>
    <dbReference type="NCBI Taxonomy" id="1457365"/>
    <lineage>
        <taxon>Bacteria</taxon>
        <taxon>Pseudomonadati</taxon>
        <taxon>Balneolota</taxon>
        <taxon>Balneolia</taxon>
        <taxon>Balneolales</taxon>
        <taxon>Cyclonatronaceae</taxon>
        <taxon>Cyclonatronum</taxon>
    </lineage>
</organism>
<gene>
    <name evidence="1" type="ORF">CYPRO_1265</name>
</gene>
<reference evidence="1 2" key="1">
    <citation type="submission" date="2018-03" db="EMBL/GenBank/DDBJ databases">
        <title>Phenotypic and genomic properties of Cyclonatronum proteinivorum gen. nov., sp. nov., a haloalkaliphilic bacteroidete from soda lakes possessing Na+-translocating rhodopsin.</title>
        <authorList>
            <person name="Toshchakov S.V."/>
            <person name="Korzhenkov A."/>
            <person name="Samarov N.I."/>
            <person name="Kublanov I.V."/>
            <person name="Muntyan M.S."/>
            <person name="Sorokin D.Y."/>
        </authorList>
    </citation>
    <scope>NUCLEOTIDE SEQUENCE [LARGE SCALE GENOMIC DNA]</scope>
    <source>
        <strain evidence="1 2">Omega</strain>
    </source>
</reference>
<dbReference type="AlphaFoldDB" id="A0A345UJ70"/>
<name>A0A345UJ70_9BACT</name>
<sequence length="71" mass="8039">MSFQLQRSQQGNFTSWESLRSVRSLYTKLKFELPVFFAKPNFSLHLANEFCLIVNNAGQVAISFLPDAVVG</sequence>
<evidence type="ECO:0000313" key="2">
    <source>
        <dbReference type="Proteomes" id="UP000254808"/>
    </source>
</evidence>
<protein>
    <submittedName>
        <fullName evidence="1">Uncharacterized protein</fullName>
    </submittedName>
</protein>
<accession>A0A345UJ70</accession>
<proteinExistence type="predicted"/>